<sequence>MNKKTVLKKTILAVSIAMLTACGGSGNNSDIAPVASTSTIEGVITGFGSIYVNGVEYETDNASIEIDGNPSIETSLGIGDVVVLQGSINADGLTGVANRVSSVDELEGYVLDLSNLNVGVGSINVMGQVVNITIDTVFDSNTLNSIDELSINDIVEISGFSDGNGNILATRVETQQSADNVELKGVISNLDIDALVFTIGTLTIDFSSAFEVPAILNNGLLVEVKTQTVLTGSLIDGFVLIASQVEIEDDGGFEFDEGVEIERQGLVSDVTDTTFLFNGELIQIASLKVDDDFASLENGMLITAEGFIDANGVFIIEKIENIELSDFEFEGLVTAKTETEVTVTNNGVEITFIVNNSTRLMDEQDEGVTPIRFFSLADVALGEYLTLKYFVDINGKNIATELEREDNPTLLIASRGL</sequence>
<evidence type="ECO:0000259" key="1">
    <source>
        <dbReference type="Pfam" id="PF18914"/>
    </source>
</evidence>
<accession>A0A3B0WM13</accession>
<reference evidence="2" key="1">
    <citation type="submission" date="2018-06" db="EMBL/GenBank/DDBJ databases">
        <authorList>
            <person name="Zhirakovskaya E."/>
        </authorList>
    </citation>
    <scope>NUCLEOTIDE SEQUENCE</scope>
</reference>
<feature type="domain" description="DUF5666" evidence="1">
    <location>
        <begin position="264"/>
        <end position="320"/>
    </location>
</feature>
<proteinExistence type="predicted"/>
<gene>
    <name evidence="2" type="ORF">MNBD_GAMMA07-1419</name>
</gene>
<evidence type="ECO:0000313" key="2">
    <source>
        <dbReference type="EMBL" id="VAW57038.1"/>
    </source>
</evidence>
<feature type="domain" description="DUF5666" evidence="1">
    <location>
        <begin position="41"/>
        <end position="100"/>
    </location>
</feature>
<feature type="domain" description="DUF5666" evidence="1">
    <location>
        <begin position="330"/>
        <end position="403"/>
    </location>
</feature>
<name>A0A3B0WM13_9ZZZZ</name>
<feature type="domain" description="DUF5666" evidence="1">
    <location>
        <begin position="115"/>
        <end position="173"/>
    </location>
</feature>
<dbReference type="PROSITE" id="PS51257">
    <property type="entry name" value="PROKAR_LIPOPROTEIN"/>
    <property type="match status" value="1"/>
</dbReference>
<organism evidence="2">
    <name type="scientific">hydrothermal vent metagenome</name>
    <dbReference type="NCBI Taxonomy" id="652676"/>
    <lineage>
        <taxon>unclassified sequences</taxon>
        <taxon>metagenomes</taxon>
        <taxon>ecological metagenomes</taxon>
    </lineage>
</organism>
<dbReference type="InterPro" id="IPR043724">
    <property type="entry name" value="DUF5666"/>
</dbReference>
<dbReference type="Pfam" id="PF18914">
    <property type="entry name" value="DUF5666"/>
    <property type="match status" value="4"/>
</dbReference>
<dbReference type="EMBL" id="UOFF01000319">
    <property type="protein sequence ID" value="VAW57038.1"/>
    <property type="molecule type" value="Genomic_DNA"/>
</dbReference>
<protein>
    <recommendedName>
        <fullName evidence="1">DUF5666 domain-containing protein</fullName>
    </recommendedName>
</protein>
<dbReference type="AlphaFoldDB" id="A0A3B0WM13"/>